<protein>
    <submittedName>
        <fullName evidence="1">Uncharacterized protein</fullName>
    </submittedName>
</protein>
<keyword evidence="2" id="KW-1185">Reference proteome</keyword>
<accession>A0A1I0ZB77</accession>
<organism evidence="1 2">
    <name type="scientific">Acetitomaculum ruminis DSM 5522</name>
    <dbReference type="NCBI Taxonomy" id="1120918"/>
    <lineage>
        <taxon>Bacteria</taxon>
        <taxon>Bacillati</taxon>
        <taxon>Bacillota</taxon>
        <taxon>Clostridia</taxon>
        <taxon>Lachnospirales</taxon>
        <taxon>Lachnospiraceae</taxon>
        <taxon>Acetitomaculum</taxon>
    </lineage>
</organism>
<gene>
    <name evidence="1" type="ORF">SAMN05216249_11425</name>
</gene>
<reference evidence="1 2" key="1">
    <citation type="submission" date="2016-10" db="EMBL/GenBank/DDBJ databases">
        <authorList>
            <person name="de Groot N.N."/>
        </authorList>
    </citation>
    <scope>NUCLEOTIDE SEQUENCE [LARGE SCALE GENOMIC DNA]</scope>
    <source>
        <strain evidence="1 2">DSM 5522</strain>
    </source>
</reference>
<proteinExistence type="predicted"/>
<dbReference type="OrthoDB" id="9804145at2"/>
<evidence type="ECO:0000313" key="2">
    <source>
        <dbReference type="Proteomes" id="UP000198838"/>
    </source>
</evidence>
<dbReference type="Proteomes" id="UP000198838">
    <property type="component" value="Unassembled WGS sequence"/>
</dbReference>
<name>A0A1I0ZB77_9FIRM</name>
<dbReference type="EMBL" id="FOJY01000014">
    <property type="protein sequence ID" value="SFB22885.1"/>
    <property type="molecule type" value="Genomic_DNA"/>
</dbReference>
<evidence type="ECO:0000313" key="1">
    <source>
        <dbReference type="EMBL" id="SFB22885.1"/>
    </source>
</evidence>
<dbReference type="RefSeq" id="WP_092873151.1">
    <property type="nucleotide sequence ID" value="NZ_FOJY01000014.1"/>
</dbReference>
<dbReference type="AlphaFoldDB" id="A0A1I0ZB77"/>
<sequence>MKLKVGIDPESPWKPVFSKDSIWEKASRYYDLKPHVDFHMFNSVTKHKSHGIDELKKILSSNDDIGNYLVTVSFDMYDSAVAGKIKKLIYIDKRGKMHSGLEILEYYNLGIYFDILGGDPFINELNSTAMKVLNKSKKFVNPDMVIDILERSIQEKITRKMIKKSAFVAKSTIRFIERLVSCKEIEVWSKAAHLEEHADAIIDFEENNEIYLFKDRVKTTYYFLNGYDKNKRKRTS</sequence>